<dbReference type="PANTHER" id="PTHR22852:SF0">
    <property type="entry name" value="DENTICLELESS PROTEIN HOMOLOG"/>
    <property type="match status" value="1"/>
</dbReference>
<dbReference type="EMBL" id="GEEE01019796">
    <property type="protein sequence ID" value="JAP43429.1"/>
    <property type="molecule type" value="Transcribed_RNA"/>
</dbReference>
<dbReference type="InterPro" id="IPR001680">
    <property type="entry name" value="WD40_rpt"/>
</dbReference>
<accession>A0A0X3NUP8</accession>
<dbReference type="InterPro" id="IPR051865">
    <property type="entry name" value="WD-repeat_CDT2_adapter"/>
</dbReference>
<dbReference type="GO" id="GO:0043161">
    <property type="term" value="P:proteasome-mediated ubiquitin-dependent protein catabolic process"/>
    <property type="evidence" value="ECO:0007669"/>
    <property type="project" value="TreeGrafter"/>
</dbReference>
<keyword evidence="3" id="KW-0677">Repeat</keyword>
<dbReference type="InterPro" id="IPR015943">
    <property type="entry name" value="WD40/YVTN_repeat-like_dom_sf"/>
</dbReference>
<dbReference type="Gene3D" id="2.130.10.10">
    <property type="entry name" value="YVTN repeat-like/Quinoprotein amine dehydrogenase"/>
    <property type="match status" value="2"/>
</dbReference>
<dbReference type="PANTHER" id="PTHR22852">
    <property type="entry name" value="LETHAL 2 DENTICLELESS PROTEIN RETINOIC ACID-REGULATED NUCLEAR MATRIX-ASSOCIATED PROTEIN"/>
    <property type="match status" value="1"/>
</dbReference>
<dbReference type="InterPro" id="IPR019775">
    <property type="entry name" value="WD40_repeat_CS"/>
</dbReference>
<dbReference type="InterPro" id="IPR036322">
    <property type="entry name" value="WD40_repeat_dom_sf"/>
</dbReference>
<dbReference type="GO" id="GO:0005634">
    <property type="term" value="C:nucleus"/>
    <property type="evidence" value="ECO:0007669"/>
    <property type="project" value="TreeGrafter"/>
</dbReference>
<evidence type="ECO:0000256" key="4">
    <source>
        <dbReference type="ARBA" id="ARBA00022786"/>
    </source>
</evidence>
<evidence type="ECO:0000256" key="6">
    <source>
        <dbReference type="PROSITE-ProRule" id="PRU00221"/>
    </source>
</evidence>
<evidence type="ECO:0000256" key="5">
    <source>
        <dbReference type="ARBA" id="ARBA00038344"/>
    </source>
</evidence>
<evidence type="ECO:0008006" key="9">
    <source>
        <dbReference type="Google" id="ProtNLM"/>
    </source>
</evidence>
<evidence type="ECO:0000256" key="7">
    <source>
        <dbReference type="SAM" id="MobiDB-lite"/>
    </source>
</evidence>
<comment type="similarity">
    <text evidence="5">Belongs to the WD repeat cdt2 family.</text>
</comment>
<name>A0A0X3NUP8_SCHSO</name>
<dbReference type="GO" id="GO:0030674">
    <property type="term" value="F:protein-macromolecule adaptor activity"/>
    <property type="evidence" value="ECO:0007669"/>
    <property type="project" value="TreeGrafter"/>
</dbReference>
<dbReference type="SUPFAM" id="SSF50978">
    <property type="entry name" value="WD40 repeat-like"/>
    <property type="match status" value="1"/>
</dbReference>
<dbReference type="GO" id="GO:0007095">
    <property type="term" value="P:mitotic G2 DNA damage checkpoint signaling"/>
    <property type="evidence" value="ECO:0007669"/>
    <property type="project" value="TreeGrafter"/>
</dbReference>
<feature type="compositionally biased region" description="Low complexity" evidence="7">
    <location>
        <begin position="572"/>
        <end position="581"/>
    </location>
</feature>
<evidence type="ECO:0000256" key="3">
    <source>
        <dbReference type="ARBA" id="ARBA00022737"/>
    </source>
</evidence>
<dbReference type="PROSITE" id="PS50082">
    <property type="entry name" value="WD_REPEATS_2"/>
    <property type="match status" value="3"/>
</dbReference>
<comment type="pathway">
    <text evidence="1">Protein modification; protein ubiquitination.</text>
</comment>
<evidence type="ECO:0000313" key="8">
    <source>
        <dbReference type="EMBL" id="JAP43429.1"/>
    </source>
</evidence>
<feature type="repeat" description="WD" evidence="6">
    <location>
        <begin position="139"/>
        <end position="181"/>
    </location>
</feature>
<gene>
    <name evidence="8" type="ORF">TR119877</name>
</gene>
<dbReference type="PROSITE" id="PS50294">
    <property type="entry name" value="WD_REPEATS_REGION"/>
    <property type="match status" value="2"/>
</dbReference>
<feature type="region of interest" description="Disordered" evidence="7">
    <location>
        <begin position="447"/>
        <end position="466"/>
    </location>
</feature>
<dbReference type="AlphaFoldDB" id="A0A0X3NUP8"/>
<organism evidence="8">
    <name type="scientific">Schistocephalus solidus</name>
    <name type="common">Tapeworm</name>
    <dbReference type="NCBI Taxonomy" id="70667"/>
    <lineage>
        <taxon>Eukaryota</taxon>
        <taxon>Metazoa</taxon>
        <taxon>Spiralia</taxon>
        <taxon>Lophotrochozoa</taxon>
        <taxon>Platyhelminthes</taxon>
        <taxon>Cestoda</taxon>
        <taxon>Eucestoda</taxon>
        <taxon>Diphyllobothriidea</taxon>
        <taxon>Diphyllobothriidae</taxon>
        <taxon>Schistocephalus</taxon>
    </lineage>
</organism>
<evidence type="ECO:0000256" key="2">
    <source>
        <dbReference type="ARBA" id="ARBA00022574"/>
    </source>
</evidence>
<keyword evidence="4" id="KW-0833">Ubl conjugation pathway</keyword>
<protein>
    <recommendedName>
        <fullName evidence="9">Denticleless protein homolog</fullName>
    </recommendedName>
</protein>
<keyword evidence="2 6" id="KW-0853">WD repeat</keyword>
<dbReference type="Pfam" id="PF00400">
    <property type="entry name" value="WD40"/>
    <property type="match status" value="4"/>
</dbReference>
<sequence>MPAFQSVFSEVTARDSFAHNRQSFSIRKCIPEIGVENFECIRSQSFQLYSNVDGTSPPFACDFSAHDPYLLLVAKEDGLVHLYNTLEKHAYALIRNYEVHDNAIFDVKWLSHARMFLTASGDQSIKLVDSASTAVVRSFLGHTMSVRSLALMPNDNHIFASASRDGCIRLWDMRSKSHSEQVGGVSVCCSSLLLPQCHVPSTVPLESPLRRLRSKSRKSLSDSHSVTCVIFGRNFDLISAGSTDGAVKIWDLRKLSSSARRPATPKMVLPYRGISRKQSGFSDLVLDSRRTRLYASCLDHTIYEYDLNSQSTRPMFVYAGHLTNSFYIKMTLSPDDRYLACGSGDHRAYIYLVGERFQNPLILSGHTGEVSVPRWSVFDPTLMVTLSDAAQLFVWRMFPSRRYTLPQSGELVGLTERLSRPTMSPSTQIDRLMPPSPQKELNQFCQSPDVAPTASPDVASPSTRKHRQVNIRSFLADISMTAPGEVDSANQNGGILDNALTSRPISLSIAGRTGGIVYGSRVVHRYPGFPNWNGPAPVALSSTPPSGCVEVDTSAPLTKSINNAATPPPSSPAAGDTPSSPQLRQAQPFTLFSDSPNSAPLTPVRRKLLESPFKDLTNSSLNPEDCSLLTRKRTCEGPVSSAEEDENSQQSSVLITRPASPAVGKRRRTLMPGDLSPHPTTTAMRMSPAALFSTSSTVSASPSIRRRRRTVVPRVSLRNTLNNYWKRA</sequence>
<proteinExistence type="inferred from homology"/>
<evidence type="ECO:0000256" key="1">
    <source>
        <dbReference type="ARBA" id="ARBA00004906"/>
    </source>
</evidence>
<dbReference type="SMART" id="SM00320">
    <property type="entry name" value="WD40"/>
    <property type="match status" value="7"/>
</dbReference>
<reference evidence="8" key="1">
    <citation type="submission" date="2016-01" db="EMBL/GenBank/DDBJ databases">
        <title>Reference transcriptome for the parasite Schistocephalus solidus: insights into the molecular evolution of parasitism.</title>
        <authorList>
            <person name="Hebert F.O."/>
            <person name="Grambauer S."/>
            <person name="Barber I."/>
            <person name="Landry C.R."/>
            <person name="Aubin-Horth N."/>
        </authorList>
    </citation>
    <scope>NUCLEOTIDE SEQUENCE</scope>
</reference>
<dbReference type="PROSITE" id="PS00678">
    <property type="entry name" value="WD_REPEATS_1"/>
    <property type="match status" value="1"/>
</dbReference>
<feature type="region of interest" description="Disordered" evidence="7">
    <location>
        <begin position="559"/>
        <end position="583"/>
    </location>
</feature>
<feature type="region of interest" description="Disordered" evidence="7">
    <location>
        <begin position="659"/>
        <end position="682"/>
    </location>
</feature>
<feature type="repeat" description="WD" evidence="6">
    <location>
        <begin position="219"/>
        <end position="260"/>
    </location>
</feature>
<feature type="repeat" description="WD" evidence="6">
    <location>
        <begin position="97"/>
        <end position="138"/>
    </location>
</feature>